<accession>A0ACC0VVV3</accession>
<protein>
    <submittedName>
        <fullName evidence="1">Uncharacterized protein</fullName>
    </submittedName>
</protein>
<gene>
    <name evidence="1" type="ORF">PsorP6_010369</name>
</gene>
<keyword evidence="2" id="KW-1185">Reference proteome</keyword>
<organism evidence="1 2">
    <name type="scientific">Peronosclerospora sorghi</name>
    <dbReference type="NCBI Taxonomy" id="230839"/>
    <lineage>
        <taxon>Eukaryota</taxon>
        <taxon>Sar</taxon>
        <taxon>Stramenopiles</taxon>
        <taxon>Oomycota</taxon>
        <taxon>Peronosporomycetes</taxon>
        <taxon>Peronosporales</taxon>
        <taxon>Peronosporaceae</taxon>
        <taxon>Peronosclerospora</taxon>
    </lineage>
</organism>
<dbReference type="EMBL" id="CM047585">
    <property type="protein sequence ID" value="KAI9910619.1"/>
    <property type="molecule type" value="Genomic_DNA"/>
</dbReference>
<sequence>MAEARDGKREVVDDAVWSLSSVKPGNGVDQLRDSGYSLPRVSTARAGHHVSTYWQSDGIPLHWINIQFARKMTIHEVALYLDYKRDESYTPKKIAIRSGSTLHDLKNIFMCVM</sequence>
<evidence type="ECO:0000313" key="2">
    <source>
        <dbReference type="Proteomes" id="UP001163321"/>
    </source>
</evidence>
<dbReference type="Proteomes" id="UP001163321">
    <property type="component" value="Chromosome 6"/>
</dbReference>
<name>A0ACC0VVV3_9STRA</name>
<reference evidence="1 2" key="1">
    <citation type="journal article" date="2022" name="bioRxiv">
        <title>The genome of the oomycete Peronosclerospora sorghi, a cosmopolitan pathogen of maize and sorghum, is inflated with dispersed pseudogenes.</title>
        <authorList>
            <person name="Fletcher K."/>
            <person name="Martin F."/>
            <person name="Isakeit T."/>
            <person name="Cavanaugh K."/>
            <person name="Magill C."/>
            <person name="Michelmore R."/>
        </authorList>
    </citation>
    <scope>NUCLEOTIDE SEQUENCE [LARGE SCALE GENOMIC DNA]</scope>
    <source>
        <strain evidence="1">P6</strain>
    </source>
</reference>
<comment type="caution">
    <text evidence="1">The sequence shown here is derived from an EMBL/GenBank/DDBJ whole genome shotgun (WGS) entry which is preliminary data.</text>
</comment>
<proteinExistence type="predicted"/>
<evidence type="ECO:0000313" key="1">
    <source>
        <dbReference type="EMBL" id="KAI9910619.1"/>
    </source>
</evidence>